<reference evidence="2 3" key="2">
    <citation type="journal article" date="2013" name="Plant Cell Physiol.">
        <title>Rice Annotation Project Database (RAP-DB): an integrative and interactive database for rice genomics.</title>
        <authorList>
            <person name="Sakai H."/>
            <person name="Lee S.S."/>
            <person name="Tanaka T."/>
            <person name="Numa H."/>
            <person name="Kim J."/>
            <person name="Kawahara Y."/>
            <person name="Wakimoto H."/>
            <person name="Yang C.C."/>
            <person name="Iwamoto M."/>
            <person name="Abe T."/>
            <person name="Yamada Y."/>
            <person name="Muto A."/>
            <person name="Inokuchi H."/>
            <person name="Ikemura T."/>
            <person name="Matsumoto T."/>
            <person name="Sasaki T."/>
            <person name="Itoh T."/>
        </authorList>
    </citation>
    <scope>NUCLEOTIDE SEQUENCE [LARGE SCALE GENOMIC DNA]</scope>
    <source>
        <strain evidence="3">cv. Nipponbare</strain>
    </source>
</reference>
<accession>A0A0N7KSS0</accession>
<proteinExistence type="predicted"/>
<evidence type="ECO:0000313" key="3">
    <source>
        <dbReference type="Proteomes" id="UP000059680"/>
    </source>
</evidence>
<keyword evidence="3" id="KW-1185">Reference proteome</keyword>
<reference evidence="3" key="1">
    <citation type="journal article" date="2005" name="Nature">
        <title>The map-based sequence of the rice genome.</title>
        <authorList>
            <consortium name="International rice genome sequencing project (IRGSP)"/>
            <person name="Matsumoto T."/>
            <person name="Wu J."/>
            <person name="Kanamori H."/>
            <person name="Katayose Y."/>
            <person name="Fujisawa M."/>
            <person name="Namiki N."/>
            <person name="Mizuno H."/>
            <person name="Yamamoto K."/>
            <person name="Antonio B.A."/>
            <person name="Baba T."/>
            <person name="Sakata K."/>
            <person name="Nagamura Y."/>
            <person name="Aoki H."/>
            <person name="Arikawa K."/>
            <person name="Arita K."/>
            <person name="Bito T."/>
            <person name="Chiden Y."/>
            <person name="Fujitsuka N."/>
            <person name="Fukunaka R."/>
            <person name="Hamada M."/>
            <person name="Harada C."/>
            <person name="Hayashi A."/>
            <person name="Hijishita S."/>
            <person name="Honda M."/>
            <person name="Hosokawa S."/>
            <person name="Ichikawa Y."/>
            <person name="Idonuma A."/>
            <person name="Iijima M."/>
            <person name="Ikeda M."/>
            <person name="Ikeno M."/>
            <person name="Ito K."/>
            <person name="Ito S."/>
            <person name="Ito T."/>
            <person name="Ito Y."/>
            <person name="Ito Y."/>
            <person name="Iwabuchi A."/>
            <person name="Kamiya K."/>
            <person name="Karasawa W."/>
            <person name="Kurita K."/>
            <person name="Katagiri S."/>
            <person name="Kikuta A."/>
            <person name="Kobayashi H."/>
            <person name="Kobayashi N."/>
            <person name="Machita K."/>
            <person name="Maehara T."/>
            <person name="Masukawa M."/>
            <person name="Mizubayashi T."/>
            <person name="Mukai Y."/>
            <person name="Nagasaki H."/>
            <person name="Nagata Y."/>
            <person name="Naito S."/>
            <person name="Nakashima M."/>
            <person name="Nakama Y."/>
            <person name="Nakamichi Y."/>
            <person name="Nakamura M."/>
            <person name="Meguro A."/>
            <person name="Negishi M."/>
            <person name="Ohta I."/>
            <person name="Ohta T."/>
            <person name="Okamoto M."/>
            <person name="Ono N."/>
            <person name="Saji S."/>
            <person name="Sakaguchi M."/>
            <person name="Sakai K."/>
            <person name="Shibata M."/>
            <person name="Shimokawa T."/>
            <person name="Song J."/>
            <person name="Takazaki Y."/>
            <person name="Terasawa K."/>
            <person name="Tsugane M."/>
            <person name="Tsuji K."/>
            <person name="Ueda S."/>
            <person name="Waki K."/>
            <person name="Yamagata H."/>
            <person name="Yamamoto M."/>
            <person name="Yamamoto S."/>
            <person name="Yamane H."/>
            <person name="Yoshiki S."/>
            <person name="Yoshihara R."/>
            <person name="Yukawa K."/>
            <person name="Zhong H."/>
            <person name="Yano M."/>
            <person name="Yuan Q."/>
            <person name="Ouyang S."/>
            <person name="Liu J."/>
            <person name="Jones K.M."/>
            <person name="Gansberger K."/>
            <person name="Moffat K."/>
            <person name="Hill J."/>
            <person name="Bera J."/>
            <person name="Fadrosh D."/>
            <person name="Jin S."/>
            <person name="Johri S."/>
            <person name="Kim M."/>
            <person name="Overton L."/>
            <person name="Reardon M."/>
            <person name="Tsitrin T."/>
            <person name="Vuong H."/>
            <person name="Weaver B."/>
            <person name="Ciecko A."/>
            <person name="Tallon L."/>
            <person name="Jackson J."/>
            <person name="Pai G."/>
            <person name="Aken S.V."/>
            <person name="Utterback T."/>
            <person name="Reidmuller S."/>
            <person name="Feldblyum T."/>
            <person name="Hsiao J."/>
            <person name="Zismann V."/>
            <person name="Iobst S."/>
            <person name="de Vazeille A.R."/>
            <person name="Buell C.R."/>
            <person name="Ying K."/>
            <person name="Li Y."/>
            <person name="Lu T."/>
            <person name="Huang Y."/>
            <person name="Zhao Q."/>
            <person name="Feng Q."/>
            <person name="Zhang L."/>
            <person name="Zhu J."/>
            <person name="Weng Q."/>
            <person name="Mu J."/>
            <person name="Lu Y."/>
            <person name="Fan D."/>
            <person name="Liu Y."/>
            <person name="Guan J."/>
            <person name="Zhang Y."/>
            <person name="Yu S."/>
            <person name="Liu X."/>
            <person name="Zhang Y."/>
            <person name="Hong G."/>
            <person name="Han B."/>
            <person name="Choisne N."/>
            <person name="Demange N."/>
            <person name="Orjeda G."/>
            <person name="Samain S."/>
            <person name="Cattolico L."/>
            <person name="Pelletier E."/>
            <person name="Couloux A."/>
            <person name="Segurens B."/>
            <person name="Wincker P."/>
            <person name="D'Hont A."/>
            <person name="Scarpelli C."/>
            <person name="Weissenbach J."/>
            <person name="Salanoubat M."/>
            <person name="Quetier F."/>
            <person name="Yu Y."/>
            <person name="Kim H.R."/>
            <person name="Rambo T."/>
            <person name="Currie J."/>
            <person name="Collura K."/>
            <person name="Luo M."/>
            <person name="Yang T."/>
            <person name="Ammiraju J.S.S."/>
            <person name="Engler F."/>
            <person name="Soderlund C."/>
            <person name="Wing R.A."/>
            <person name="Palmer L.E."/>
            <person name="de la Bastide M."/>
            <person name="Spiegel L."/>
            <person name="Nascimento L."/>
            <person name="Zutavern T."/>
            <person name="O'Shaughnessy A."/>
            <person name="Dike S."/>
            <person name="Dedhia N."/>
            <person name="Preston R."/>
            <person name="Balija V."/>
            <person name="McCombie W.R."/>
            <person name="Chow T."/>
            <person name="Chen H."/>
            <person name="Chung M."/>
            <person name="Chen C."/>
            <person name="Shaw J."/>
            <person name="Wu H."/>
            <person name="Hsiao K."/>
            <person name="Chao Y."/>
            <person name="Chu M."/>
            <person name="Cheng C."/>
            <person name="Hour A."/>
            <person name="Lee P."/>
            <person name="Lin S."/>
            <person name="Lin Y."/>
            <person name="Liou J."/>
            <person name="Liu S."/>
            <person name="Hsing Y."/>
            <person name="Raghuvanshi S."/>
            <person name="Mohanty A."/>
            <person name="Bharti A.K."/>
            <person name="Gaur A."/>
            <person name="Gupta V."/>
            <person name="Kumar D."/>
            <person name="Ravi V."/>
            <person name="Vij S."/>
            <person name="Kapur A."/>
            <person name="Khurana P."/>
            <person name="Khurana P."/>
            <person name="Khurana J.P."/>
            <person name="Tyagi A.K."/>
            <person name="Gaikwad K."/>
            <person name="Singh A."/>
            <person name="Dalal V."/>
            <person name="Srivastava S."/>
            <person name="Dixit A."/>
            <person name="Pal A.K."/>
            <person name="Ghazi I.A."/>
            <person name="Yadav M."/>
            <person name="Pandit A."/>
            <person name="Bhargava A."/>
            <person name="Sureshbabu K."/>
            <person name="Batra K."/>
            <person name="Sharma T.R."/>
            <person name="Mohapatra T."/>
            <person name="Singh N.K."/>
            <person name="Messing J."/>
            <person name="Nelson A.B."/>
            <person name="Fuks G."/>
            <person name="Kavchok S."/>
            <person name="Keizer G."/>
            <person name="Linton E."/>
            <person name="Llaca V."/>
            <person name="Song R."/>
            <person name="Tanyolac B."/>
            <person name="Young S."/>
            <person name="Ho-Il K."/>
            <person name="Hahn J.H."/>
            <person name="Sangsakoo G."/>
            <person name="Vanavichit A."/>
            <person name="de Mattos Luiz.A.T."/>
            <person name="Zimmer P.D."/>
            <person name="Malone G."/>
            <person name="Dellagostin O."/>
            <person name="de Oliveira A.C."/>
            <person name="Bevan M."/>
            <person name="Bancroft I."/>
            <person name="Minx P."/>
            <person name="Cordum H."/>
            <person name="Wilson R."/>
            <person name="Cheng Z."/>
            <person name="Jin W."/>
            <person name="Jiang J."/>
            <person name="Leong S.A."/>
            <person name="Iwama H."/>
            <person name="Gojobori T."/>
            <person name="Itoh T."/>
            <person name="Niimura Y."/>
            <person name="Fujii Y."/>
            <person name="Habara T."/>
            <person name="Sakai H."/>
            <person name="Sato Y."/>
            <person name="Wilson G."/>
            <person name="Kumar K."/>
            <person name="McCouch S."/>
            <person name="Juretic N."/>
            <person name="Hoen D."/>
            <person name="Wright S."/>
            <person name="Bruskiewich R."/>
            <person name="Bureau T."/>
            <person name="Miyao A."/>
            <person name="Hirochika H."/>
            <person name="Nishikawa T."/>
            <person name="Kadowaki K."/>
            <person name="Sugiura M."/>
            <person name="Burr B."/>
            <person name="Sasaki T."/>
        </authorList>
    </citation>
    <scope>NUCLEOTIDE SEQUENCE [LARGE SCALE GENOMIC DNA]</scope>
    <source>
        <strain evidence="3">cv. Nipponbare</strain>
    </source>
</reference>
<gene>
    <name evidence="2" type="ordered locus">Os11g0277100</name>
    <name evidence="2" type="ORF">OSNPB_110277100</name>
</gene>
<dbReference type="AlphaFoldDB" id="A0A0N7KSS0"/>
<feature type="region of interest" description="Disordered" evidence="1">
    <location>
        <begin position="23"/>
        <end position="54"/>
    </location>
</feature>
<dbReference type="InParanoid" id="A0A0N7KSS0"/>
<reference evidence="2 3" key="3">
    <citation type="journal article" date="2013" name="Rice">
        <title>Improvement of the Oryza sativa Nipponbare reference genome using next generation sequence and optical map data.</title>
        <authorList>
            <person name="Kawahara Y."/>
            <person name="de la Bastide M."/>
            <person name="Hamilton J.P."/>
            <person name="Kanamori H."/>
            <person name="McCombie W.R."/>
            <person name="Ouyang S."/>
            <person name="Schwartz D.C."/>
            <person name="Tanaka T."/>
            <person name="Wu J."/>
            <person name="Zhou S."/>
            <person name="Childs K.L."/>
            <person name="Davidson R.M."/>
            <person name="Lin H."/>
            <person name="Quesada-Ocampo L."/>
            <person name="Vaillancourt B."/>
            <person name="Sakai H."/>
            <person name="Lee S.S."/>
            <person name="Kim J."/>
            <person name="Numa H."/>
            <person name="Itoh T."/>
            <person name="Buell C.R."/>
            <person name="Matsumoto T."/>
        </authorList>
    </citation>
    <scope>NUCLEOTIDE SEQUENCE [LARGE SCALE GENOMIC DNA]</scope>
    <source>
        <strain evidence="3">cv. Nipponbare</strain>
    </source>
</reference>
<dbReference type="PaxDb" id="39947-A0A0N7KSS0"/>
<sequence length="77" mass="7848">MDSVAAARGRADIVTTTMTTMGCAVLPRRSGDDNNDSKPSGGGSGEPGPRRDGSAYVGLWCSRVSTTMVAAARTDLG</sequence>
<dbReference type="EMBL" id="AP014967">
    <property type="protein sequence ID" value="BAT13594.1"/>
    <property type="molecule type" value="Genomic_DNA"/>
</dbReference>
<dbReference type="Proteomes" id="UP000059680">
    <property type="component" value="Chromosome 11"/>
</dbReference>
<evidence type="ECO:0000256" key="1">
    <source>
        <dbReference type="SAM" id="MobiDB-lite"/>
    </source>
</evidence>
<name>A0A0N7KSS0_ORYSJ</name>
<protein>
    <submittedName>
        <fullName evidence="2">Os11g0277100 protein</fullName>
    </submittedName>
</protein>
<organism evidence="2 3">
    <name type="scientific">Oryza sativa subsp. japonica</name>
    <name type="common">Rice</name>
    <dbReference type="NCBI Taxonomy" id="39947"/>
    <lineage>
        <taxon>Eukaryota</taxon>
        <taxon>Viridiplantae</taxon>
        <taxon>Streptophyta</taxon>
        <taxon>Embryophyta</taxon>
        <taxon>Tracheophyta</taxon>
        <taxon>Spermatophyta</taxon>
        <taxon>Magnoliopsida</taxon>
        <taxon>Liliopsida</taxon>
        <taxon>Poales</taxon>
        <taxon>Poaceae</taxon>
        <taxon>BOP clade</taxon>
        <taxon>Oryzoideae</taxon>
        <taxon>Oryzeae</taxon>
        <taxon>Oryzinae</taxon>
        <taxon>Oryza</taxon>
        <taxon>Oryza sativa</taxon>
    </lineage>
</organism>
<evidence type="ECO:0000313" key="2">
    <source>
        <dbReference type="EMBL" id="BAT13594.1"/>
    </source>
</evidence>